<organism evidence="1 2">
    <name type="scientific">Fusarium oxysporum f. sp. narcissi</name>
    <dbReference type="NCBI Taxonomy" id="451672"/>
    <lineage>
        <taxon>Eukaryota</taxon>
        <taxon>Fungi</taxon>
        <taxon>Dikarya</taxon>
        <taxon>Ascomycota</taxon>
        <taxon>Pezizomycotina</taxon>
        <taxon>Sordariomycetes</taxon>
        <taxon>Hypocreomycetidae</taxon>
        <taxon>Hypocreales</taxon>
        <taxon>Nectriaceae</taxon>
        <taxon>Fusarium</taxon>
        <taxon>Fusarium oxysporum species complex</taxon>
    </lineage>
</organism>
<evidence type="ECO:0000313" key="2">
    <source>
        <dbReference type="Proteomes" id="UP000290540"/>
    </source>
</evidence>
<dbReference type="Proteomes" id="UP000290540">
    <property type="component" value="Unassembled WGS sequence"/>
</dbReference>
<dbReference type="EMBL" id="MQTW01000231">
    <property type="protein sequence ID" value="RYC81655.1"/>
    <property type="molecule type" value="Genomic_DNA"/>
</dbReference>
<reference evidence="1 2" key="1">
    <citation type="submission" date="2016-12" db="EMBL/GenBank/DDBJ databases">
        <title>Draft genome sequence of Fusarium oxysporum causing rot on Narcissus.</title>
        <authorList>
            <person name="Armitage A.D."/>
            <person name="Taylor A."/>
            <person name="Clarkson J.P."/>
            <person name="Harrison R.J."/>
            <person name="Jackson A.C."/>
        </authorList>
    </citation>
    <scope>NUCLEOTIDE SEQUENCE [LARGE SCALE GENOMIC DNA]</scope>
    <source>
        <strain evidence="1 2">N139</strain>
    </source>
</reference>
<name>A0A4Q2V3M7_FUSOX</name>
<evidence type="ECO:0000313" key="1">
    <source>
        <dbReference type="EMBL" id="RYC81655.1"/>
    </source>
</evidence>
<gene>
    <name evidence="1" type="ORF">BFJ63_vAg15462</name>
</gene>
<accession>A0A4Q2V3M7</accession>
<protein>
    <submittedName>
        <fullName evidence="1">Uncharacterized protein</fullName>
    </submittedName>
</protein>
<proteinExistence type="predicted"/>
<comment type="caution">
    <text evidence="1">The sequence shown here is derived from an EMBL/GenBank/DDBJ whole genome shotgun (WGS) entry which is preliminary data.</text>
</comment>
<dbReference type="AlphaFoldDB" id="A0A4Q2V3M7"/>
<sequence length="60" mass="6822">MWQKPTKAEVRFSYPPDHLEALLPSVGLDAVTPEQDCCIILGALATLKMLSYREYKKQNI</sequence>